<dbReference type="AlphaFoldDB" id="W2P4G2"/>
<dbReference type="Proteomes" id="UP000053236">
    <property type="component" value="Unassembled WGS sequence"/>
</dbReference>
<accession>W2P4G2</accession>
<reference evidence="3 5" key="2">
    <citation type="submission" date="2013-11" db="EMBL/GenBank/DDBJ databases">
        <title>The Genome Sequence of Phytophthora parasitica CJ05E6.</title>
        <authorList>
            <consortium name="The Broad Institute Genomics Platform"/>
            <person name="Russ C."/>
            <person name="Tyler B."/>
            <person name="Panabieres F."/>
            <person name="Shan W."/>
            <person name="Tripathy S."/>
            <person name="Grunwald N."/>
            <person name="Machado M."/>
            <person name="Johnson C.S."/>
            <person name="Arredondo F."/>
            <person name="Hong C."/>
            <person name="Coffey M."/>
            <person name="Young S.K."/>
            <person name="Zeng Q."/>
            <person name="Gargeya S."/>
            <person name="Fitzgerald M."/>
            <person name="Abouelleil A."/>
            <person name="Alvarado L."/>
            <person name="Chapman S.B."/>
            <person name="Gainer-Dewar J."/>
            <person name="Goldberg J."/>
            <person name="Griggs A."/>
            <person name="Gujja S."/>
            <person name="Hansen M."/>
            <person name="Howarth C."/>
            <person name="Imamovic A."/>
            <person name="Ireland A."/>
            <person name="Larimer J."/>
            <person name="McCowan C."/>
            <person name="Murphy C."/>
            <person name="Pearson M."/>
            <person name="Poon T.W."/>
            <person name="Priest M."/>
            <person name="Roberts A."/>
            <person name="Saif S."/>
            <person name="Shea T."/>
            <person name="Sykes S."/>
            <person name="Wortman J."/>
            <person name="Nusbaum C."/>
            <person name="Birren B."/>
        </authorList>
    </citation>
    <scope>NUCLEOTIDE SEQUENCE [LARGE SCALE GENOMIC DNA]</scope>
    <source>
        <strain evidence="3 5">CJ05E6</strain>
    </source>
</reference>
<feature type="region of interest" description="Disordered" evidence="1">
    <location>
        <begin position="1"/>
        <end position="23"/>
    </location>
</feature>
<name>W2P4G2_PHYNI</name>
<evidence type="ECO:0000313" key="5">
    <source>
        <dbReference type="Proteomes" id="UP000053864"/>
    </source>
</evidence>
<dbReference type="EMBL" id="KI684418">
    <property type="protein sequence ID" value="ETK95126.1"/>
    <property type="molecule type" value="Genomic_DNA"/>
</dbReference>
<dbReference type="EMBL" id="KI690904">
    <property type="protein sequence ID" value="ETM54814.1"/>
    <property type="molecule type" value="Genomic_DNA"/>
</dbReference>
<organism evidence="4">
    <name type="scientific">Phytophthora nicotianae</name>
    <name type="common">Potato buckeye rot agent</name>
    <name type="synonym">Phytophthora parasitica</name>
    <dbReference type="NCBI Taxonomy" id="4792"/>
    <lineage>
        <taxon>Eukaryota</taxon>
        <taxon>Sar</taxon>
        <taxon>Stramenopiles</taxon>
        <taxon>Oomycota</taxon>
        <taxon>Peronosporomycetes</taxon>
        <taxon>Peronosporales</taxon>
        <taxon>Peronosporaceae</taxon>
        <taxon>Phytophthora</taxon>
    </lineage>
</organism>
<sequence>MTTPSSPAIKSPKTSAKQQEDSCRTLQPIDMLMEAKTLKKRPFEATPVASKVAALRSIKRRLEDSSTARKRRAEARGIECRVTTRTKSSEQRKILSPMLLEESKYWLVVQRFSQLT</sequence>
<dbReference type="EMBL" id="KI672325">
    <property type="protein sequence ID" value="ETL42375.1"/>
    <property type="molecule type" value="Genomic_DNA"/>
</dbReference>
<evidence type="ECO:0000313" key="2">
    <source>
        <dbReference type="EMBL" id="ETK95126.1"/>
    </source>
</evidence>
<dbReference type="Proteomes" id="UP000054532">
    <property type="component" value="Unassembled WGS sequence"/>
</dbReference>
<feature type="compositionally biased region" description="Polar residues" evidence="1">
    <location>
        <begin position="1"/>
        <end position="17"/>
    </location>
</feature>
<evidence type="ECO:0000313" key="4">
    <source>
        <dbReference type="EMBL" id="ETM54814.1"/>
    </source>
</evidence>
<evidence type="ECO:0000256" key="1">
    <source>
        <dbReference type="SAM" id="MobiDB-lite"/>
    </source>
</evidence>
<dbReference type="Proteomes" id="UP000053864">
    <property type="component" value="Unassembled WGS sequence"/>
</dbReference>
<protein>
    <submittedName>
        <fullName evidence="4">Uncharacterized protein</fullName>
    </submittedName>
</protein>
<evidence type="ECO:0000313" key="3">
    <source>
        <dbReference type="EMBL" id="ETL42375.1"/>
    </source>
</evidence>
<reference evidence="4" key="3">
    <citation type="submission" date="2013-11" db="EMBL/GenBank/DDBJ databases">
        <title>The Genome Sequence of Phytophthora parasitica IAC_01/95.</title>
        <authorList>
            <consortium name="The Broad Institute Genomics Platform"/>
            <person name="Russ C."/>
            <person name="Tyler B."/>
            <person name="Panabieres F."/>
            <person name="Shan W."/>
            <person name="Tripathy S."/>
            <person name="Grunwald N."/>
            <person name="Machado M."/>
            <person name="Johnson C.S."/>
            <person name="Arredondo F."/>
            <person name="Hong C."/>
            <person name="Coffey M."/>
            <person name="Young S.K."/>
            <person name="Zeng Q."/>
            <person name="Gargeya S."/>
            <person name="Fitzgerald M."/>
            <person name="Abouelleil A."/>
            <person name="Alvarado L."/>
            <person name="Chapman S.B."/>
            <person name="Gainer-Dewar J."/>
            <person name="Goldberg J."/>
            <person name="Griggs A."/>
            <person name="Gujja S."/>
            <person name="Hansen M."/>
            <person name="Howarth C."/>
            <person name="Imamovic A."/>
            <person name="Ireland A."/>
            <person name="Larimer J."/>
            <person name="McCowan C."/>
            <person name="Murphy C."/>
            <person name="Pearson M."/>
            <person name="Poon T.W."/>
            <person name="Priest M."/>
            <person name="Roberts A."/>
            <person name="Saif S."/>
            <person name="Shea T."/>
            <person name="Sykes S."/>
            <person name="Wortman J."/>
            <person name="Nusbaum C."/>
            <person name="Birren B."/>
        </authorList>
    </citation>
    <scope>NUCLEOTIDE SEQUENCE [LARGE SCALE GENOMIC DNA]</scope>
    <source>
        <strain evidence="4">IAC_01/95</strain>
    </source>
</reference>
<proteinExistence type="predicted"/>
<reference evidence="2" key="1">
    <citation type="submission" date="2013-11" db="EMBL/GenBank/DDBJ databases">
        <title>The Genome Sequence of Phytophthora parasitica CJ02B3.</title>
        <authorList>
            <consortium name="The Broad Institute Genomics Platform"/>
            <person name="Russ C."/>
            <person name="Tyler B."/>
            <person name="Panabieres F."/>
            <person name="Shan W."/>
            <person name="Tripathy S."/>
            <person name="Grunwald N."/>
            <person name="Machado M."/>
            <person name="Johnson C.S."/>
            <person name="Arredondo F."/>
            <person name="Hong C."/>
            <person name="Coffey M."/>
            <person name="Young S.K."/>
            <person name="Zeng Q."/>
            <person name="Gargeya S."/>
            <person name="Fitzgerald M."/>
            <person name="Abouelleil A."/>
            <person name="Alvarado L."/>
            <person name="Chapman S.B."/>
            <person name="Gainer-Dewar J."/>
            <person name="Goldberg J."/>
            <person name="Griggs A."/>
            <person name="Gujja S."/>
            <person name="Hansen M."/>
            <person name="Howarth C."/>
            <person name="Imamovic A."/>
            <person name="Ireland A."/>
            <person name="Larimer J."/>
            <person name="McCowan C."/>
            <person name="Murphy C."/>
            <person name="Pearson M."/>
            <person name="Poon T.W."/>
            <person name="Priest M."/>
            <person name="Roberts A."/>
            <person name="Saif S."/>
            <person name="Shea T."/>
            <person name="Sykes S."/>
            <person name="Wortman J."/>
            <person name="Nusbaum C."/>
            <person name="Birren B."/>
        </authorList>
    </citation>
    <scope>NUCLEOTIDE SEQUENCE [LARGE SCALE GENOMIC DNA]</scope>
    <source>
        <strain evidence="2">CJ02B3</strain>
    </source>
</reference>
<gene>
    <name evidence="4" type="ORF">L914_01902</name>
    <name evidence="2" type="ORF">L915_01920</name>
    <name evidence="3" type="ORF">L916_06812</name>
</gene>